<comment type="caution">
    <text evidence="5">The sequence shown here is derived from an EMBL/GenBank/DDBJ whole genome shotgun (WGS) entry which is preliminary data.</text>
</comment>
<reference evidence="5 6" key="1">
    <citation type="submission" date="2018-01" db="EMBL/GenBank/DDBJ databases">
        <title>A novel member of the phylum Bacteroidetes isolated from glacier ice.</title>
        <authorList>
            <person name="Liu Q."/>
            <person name="Xin Y.-H."/>
        </authorList>
    </citation>
    <scope>NUCLEOTIDE SEQUENCE [LARGE SCALE GENOMIC DNA]</scope>
    <source>
        <strain evidence="5 6">RB1R16</strain>
    </source>
</reference>
<proteinExistence type="inferred from homology"/>
<gene>
    <name evidence="5" type="ORF">CJD36_002545</name>
</gene>
<dbReference type="Gene3D" id="1.10.150.130">
    <property type="match status" value="1"/>
</dbReference>
<feature type="domain" description="Tyr recombinase" evidence="4">
    <location>
        <begin position="195"/>
        <end position="364"/>
    </location>
</feature>
<dbReference type="AlphaFoldDB" id="A0A2S7T192"/>
<evidence type="ECO:0000256" key="1">
    <source>
        <dbReference type="ARBA" id="ARBA00008857"/>
    </source>
</evidence>
<evidence type="ECO:0000313" key="5">
    <source>
        <dbReference type="EMBL" id="PQJ12641.1"/>
    </source>
</evidence>
<dbReference type="InterPro" id="IPR035386">
    <property type="entry name" value="Arm-DNA-bind_5"/>
</dbReference>
<dbReference type="InterPro" id="IPR002104">
    <property type="entry name" value="Integrase_catalytic"/>
</dbReference>
<dbReference type="SUPFAM" id="SSF56349">
    <property type="entry name" value="DNA breaking-rejoining enzymes"/>
    <property type="match status" value="1"/>
</dbReference>
<dbReference type="InterPro" id="IPR011010">
    <property type="entry name" value="DNA_brk_join_enz"/>
</dbReference>
<dbReference type="PANTHER" id="PTHR30349:SF64">
    <property type="entry name" value="PROPHAGE INTEGRASE INTD-RELATED"/>
    <property type="match status" value="1"/>
</dbReference>
<dbReference type="CDD" id="cd01185">
    <property type="entry name" value="INTN1_C_like"/>
    <property type="match status" value="1"/>
</dbReference>
<protein>
    <submittedName>
        <fullName evidence="5">Recombinase</fullName>
    </submittedName>
</protein>
<dbReference type="GO" id="GO:0015074">
    <property type="term" value="P:DNA integration"/>
    <property type="evidence" value="ECO:0007669"/>
    <property type="project" value="InterPro"/>
</dbReference>
<dbReference type="Proteomes" id="UP000239872">
    <property type="component" value="Unassembled WGS sequence"/>
</dbReference>
<evidence type="ECO:0000313" key="6">
    <source>
        <dbReference type="Proteomes" id="UP000239872"/>
    </source>
</evidence>
<dbReference type="InterPro" id="IPR025269">
    <property type="entry name" value="SAM-like_dom"/>
</dbReference>
<organism evidence="5 6">
    <name type="scientific">Flavipsychrobacter stenotrophus</name>
    <dbReference type="NCBI Taxonomy" id="2077091"/>
    <lineage>
        <taxon>Bacteria</taxon>
        <taxon>Pseudomonadati</taxon>
        <taxon>Bacteroidota</taxon>
        <taxon>Chitinophagia</taxon>
        <taxon>Chitinophagales</taxon>
        <taxon>Chitinophagaceae</taxon>
        <taxon>Flavipsychrobacter</taxon>
    </lineage>
</organism>
<evidence type="ECO:0000259" key="4">
    <source>
        <dbReference type="PROSITE" id="PS51898"/>
    </source>
</evidence>
<keyword evidence="3" id="KW-0233">DNA recombination</keyword>
<evidence type="ECO:0000256" key="2">
    <source>
        <dbReference type="ARBA" id="ARBA00023125"/>
    </source>
</evidence>
<dbReference type="InterPro" id="IPR050090">
    <property type="entry name" value="Tyrosine_recombinase_XerCD"/>
</dbReference>
<dbReference type="InterPro" id="IPR013762">
    <property type="entry name" value="Integrase-like_cat_sf"/>
</dbReference>
<dbReference type="PROSITE" id="PS51898">
    <property type="entry name" value="TYR_RECOMBINASE"/>
    <property type="match status" value="1"/>
</dbReference>
<dbReference type="Pfam" id="PF17293">
    <property type="entry name" value="Arm-DNA-bind_5"/>
    <property type="match status" value="1"/>
</dbReference>
<dbReference type="RefSeq" id="WP_105037524.1">
    <property type="nucleotide sequence ID" value="NZ_PPSL01000001.1"/>
</dbReference>
<keyword evidence="2" id="KW-0238">DNA-binding</keyword>
<dbReference type="EMBL" id="PPSL01000001">
    <property type="protein sequence ID" value="PQJ12641.1"/>
    <property type="molecule type" value="Genomic_DNA"/>
</dbReference>
<dbReference type="OrthoDB" id="9806835at2"/>
<dbReference type="InterPro" id="IPR010998">
    <property type="entry name" value="Integrase_recombinase_N"/>
</dbReference>
<comment type="similarity">
    <text evidence="1">Belongs to the 'phage' integrase family.</text>
</comment>
<dbReference type="Gene3D" id="1.10.443.10">
    <property type="entry name" value="Intergrase catalytic core"/>
    <property type="match status" value="1"/>
</dbReference>
<dbReference type="Pfam" id="PF00589">
    <property type="entry name" value="Phage_integrase"/>
    <property type="match status" value="1"/>
</dbReference>
<accession>A0A2S7T192</accession>
<dbReference type="Pfam" id="PF13102">
    <property type="entry name" value="Phage_int_SAM_5"/>
    <property type="match status" value="1"/>
</dbReference>
<dbReference type="PANTHER" id="PTHR30349">
    <property type="entry name" value="PHAGE INTEGRASE-RELATED"/>
    <property type="match status" value="1"/>
</dbReference>
<sequence>MSVNLRQRESGKKIALYLDIYRSGERKQEFLKDLYLHPKPEKGRLSKEENDHNKHHTAIAEEIRYQREKELINGTYNIEDRSKIDGSFIEYFTKLMETKRDSIGNYGNWVSTKLHLVEYCKDKNATFKAIDKEWLQGFKDHLQNVAKTKAKKQLLPNTLTSYFSKVKSALKEAYKEGIIPKNMADMIEGFKPAETERNFLSKEELEAAAKTECEIPIIKNAFLFGCLTGLRYSDIEKLIWSEIQHSNEMGYFIRFRMKKTKAFETHYISDQALELLGNRQNPDDKVLIGLKYSAWHNLKLQQWMFKAGIFKTITFHCSRHTYATLQITFGTDVYTLQSMLGHKNIKNTQIYAKIMDEKKKDAANKINIKLW</sequence>
<dbReference type="GO" id="GO:0006310">
    <property type="term" value="P:DNA recombination"/>
    <property type="evidence" value="ECO:0007669"/>
    <property type="project" value="UniProtKB-KW"/>
</dbReference>
<evidence type="ECO:0000256" key="3">
    <source>
        <dbReference type="ARBA" id="ARBA00023172"/>
    </source>
</evidence>
<keyword evidence="6" id="KW-1185">Reference proteome</keyword>
<name>A0A2S7T192_9BACT</name>
<dbReference type="GO" id="GO:0003677">
    <property type="term" value="F:DNA binding"/>
    <property type="evidence" value="ECO:0007669"/>
    <property type="project" value="UniProtKB-KW"/>
</dbReference>